<feature type="compositionally biased region" description="Basic and acidic residues" evidence="1">
    <location>
        <begin position="191"/>
        <end position="266"/>
    </location>
</feature>
<protein>
    <submittedName>
        <fullName evidence="2">Uncharacterized protein</fullName>
    </submittedName>
</protein>
<evidence type="ECO:0000313" key="3">
    <source>
        <dbReference type="Proteomes" id="UP000294911"/>
    </source>
</evidence>
<keyword evidence="3" id="KW-1185">Reference proteome</keyword>
<evidence type="ECO:0000256" key="1">
    <source>
        <dbReference type="SAM" id="MobiDB-lite"/>
    </source>
</evidence>
<sequence length="504" mass="55475">MSEFGRNKPDNTGDSRDDGRDEAKSARSERPKNRDSKDRSSRGNQGSDSRDRAGRPKDKSPRQSGGFRRDTQGGQRGGSGQRGSGPGGSRQGGSGQNRTWQGKSGQGRPSQGRSTQGRSSEGGSSRGGSNQQRDFRGRDGGDRRGGPGKRFDQREGDRGSQGRDRRDDRKYGDRSAARGDKPGGRAGQFGGDRDRFRSDKPRGGQQDRQRDHRQSGDKRRDWQKSDRGGRPDRAAGSRSQDRQQRPGQHKRAEYGKRREYPERDRPTPASRETNEYEANQDVRPRAPELPEGAEYSALTSEVRAELRTIPKTLAEVVGRHLVAVGILLDDEPERALEHARYARKLAARVPAVREAVGLTAYYTGEWAEAIAELRAVRRMSGSGAHVAILADCERALGKPERAIELAREAKATELSPEASAELRIVAAGARRDMGQLDAAVVALRGPDLDATKRYPWSARLFYAYADSLAEAGRQDEAVQWFLNAAEADDEDETDAAERAIELSD</sequence>
<dbReference type="EMBL" id="SLXQ01000031">
    <property type="protein sequence ID" value="TCP39225.1"/>
    <property type="molecule type" value="Genomic_DNA"/>
</dbReference>
<feature type="compositionally biased region" description="Low complexity" evidence="1">
    <location>
        <begin position="101"/>
        <end position="132"/>
    </location>
</feature>
<reference evidence="2 3" key="1">
    <citation type="submission" date="2019-03" db="EMBL/GenBank/DDBJ databases">
        <title>Genomic Encyclopedia of Type Strains, Phase IV (KMG-IV): sequencing the most valuable type-strain genomes for metagenomic binning, comparative biology and taxonomic classification.</title>
        <authorList>
            <person name="Goeker M."/>
        </authorList>
    </citation>
    <scope>NUCLEOTIDE SEQUENCE [LARGE SCALE GENOMIC DNA]</scope>
    <source>
        <strain evidence="2 3">DSM 45765</strain>
    </source>
</reference>
<feature type="compositionally biased region" description="Basic and acidic residues" evidence="1">
    <location>
        <begin position="48"/>
        <end position="71"/>
    </location>
</feature>
<feature type="compositionally biased region" description="Basic and acidic residues" evidence="1">
    <location>
        <begin position="1"/>
        <end position="41"/>
    </location>
</feature>
<gene>
    <name evidence="2" type="ORF">EV191_13125</name>
</gene>
<feature type="region of interest" description="Disordered" evidence="1">
    <location>
        <begin position="1"/>
        <end position="291"/>
    </location>
</feature>
<name>A0A4R2PY85_9PSEU</name>
<dbReference type="AlphaFoldDB" id="A0A4R2PY85"/>
<feature type="compositionally biased region" description="Gly residues" evidence="1">
    <location>
        <begin position="74"/>
        <end position="95"/>
    </location>
</feature>
<proteinExistence type="predicted"/>
<accession>A0A4R2PY85</accession>
<comment type="caution">
    <text evidence="2">The sequence shown here is derived from an EMBL/GenBank/DDBJ whole genome shotgun (WGS) entry which is preliminary data.</text>
</comment>
<dbReference type="Gene3D" id="1.25.40.10">
    <property type="entry name" value="Tetratricopeptide repeat domain"/>
    <property type="match status" value="1"/>
</dbReference>
<dbReference type="InterPro" id="IPR011990">
    <property type="entry name" value="TPR-like_helical_dom_sf"/>
</dbReference>
<dbReference type="SUPFAM" id="SSF48452">
    <property type="entry name" value="TPR-like"/>
    <property type="match status" value="1"/>
</dbReference>
<evidence type="ECO:0000313" key="2">
    <source>
        <dbReference type="EMBL" id="TCP39225.1"/>
    </source>
</evidence>
<dbReference type="Proteomes" id="UP000294911">
    <property type="component" value="Unassembled WGS sequence"/>
</dbReference>
<feature type="compositionally biased region" description="Basic and acidic residues" evidence="1">
    <location>
        <begin position="133"/>
        <end position="183"/>
    </location>
</feature>
<dbReference type="OrthoDB" id="3215237at2"/>
<organism evidence="2 3">
    <name type="scientific">Tamaricihabitans halophyticus</name>
    <dbReference type="NCBI Taxonomy" id="1262583"/>
    <lineage>
        <taxon>Bacteria</taxon>
        <taxon>Bacillati</taxon>
        <taxon>Actinomycetota</taxon>
        <taxon>Actinomycetes</taxon>
        <taxon>Pseudonocardiales</taxon>
        <taxon>Pseudonocardiaceae</taxon>
        <taxon>Tamaricihabitans</taxon>
    </lineage>
</organism>